<accession>A0A975F8Q8</accession>
<dbReference type="Gene3D" id="3.40.50.10140">
    <property type="entry name" value="Toll/interleukin-1 receptor homology (TIR) domain"/>
    <property type="match status" value="1"/>
</dbReference>
<proteinExistence type="predicted"/>
<protein>
    <submittedName>
        <fullName evidence="2">Toll/interleukin-1 receptor domain-containing protein</fullName>
    </submittedName>
</protein>
<dbReference type="KEGG" id="tun:J9260_15430"/>
<dbReference type="PROSITE" id="PS50104">
    <property type="entry name" value="TIR"/>
    <property type="match status" value="1"/>
</dbReference>
<feature type="domain" description="TIR" evidence="1">
    <location>
        <begin position="2"/>
        <end position="142"/>
    </location>
</feature>
<name>A0A975F8Q8_9GAMM</name>
<dbReference type="Pfam" id="PF13676">
    <property type="entry name" value="TIR_2"/>
    <property type="match status" value="1"/>
</dbReference>
<evidence type="ECO:0000259" key="1">
    <source>
        <dbReference type="PROSITE" id="PS50104"/>
    </source>
</evidence>
<dbReference type="SUPFAM" id="SSF52200">
    <property type="entry name" value="Toll/Interleukin receptor TIR domain"/>
    <property type="match status" value="1"/>
</dbReference>
<dbReference type="AlphaFoldDB" id="A0A975F8Q8"/>
<evidence type="ECO:0000313" key="2">
    <source>
        <dbReference type="EMBL" id="QTR53078.1"/>
    </source>
</evidence>
<dbReference type="EMBL" id="CP072793">
    <property type="protein sequence ID" value="QTR53078.1"/>
    <property type="molecule type" value="Genomic_DNA"/>
</dbReference>
<dbReference type="InterPro" id="IPR035897">
    <property type="entry name" value="Toll_tir_struct_dom_sf"/>
</dbReference>
<gene>
    <name evidence="2" type="ORF">J9260_15430</name>
</gene>
<organism evidence="2 3">
    <name type="scientific">Thiothrix unzii</name>
    <dbReference type="NCBI Taxonomy" id="111769"/>
    <lineage>
        <taxon>Bacteria</taxon>
        <taxon>Pseudomonadati</taxon>
        <taxon>Pseudomonadota</taxon>
        <taxon>Gammaproteobacteria</taxon>
        <taxon>Thiotrichales</taxon>
        <taxon>Thiotrichaceae</taxon>
        <taxon>Thiothrix</taxon>
    </lineage>
</organism>
<dbReference type="GO" id="GO:0007165">
    <property type="term" value="P:signal transduction"/>
    <property type="evidence" value="ECO:0007669"/>
    <property type="project" value="InterPro"/>
</dbReference>
<sequence>MRRPKVFISHSTSPANKPFLDQVYAALKQHDGGNSFDVFLDRKEITTGEEWHQKILKNLCTCDAVVILLSKKALASHWVKQEAAFSAMRRYGDLALKLVVVTLDKVTAQQIQACPYLGGVARLHDIQFQPKHKTPEEIIEELADLTIRPYSPLGDLLLKMSETLEYIKPATLERAIRLLDCNCVATLNWNTHLAHTLALSVASEQYKALENLSALMKGIGQS</sequence>
<keyword evidence="3" id="KW-1185">Reference proteome</keyword>
<dbReference type="InterPro" id="IPR000157">
    <property type="entry name" value="TIR_dom"/>
</dbReference>
<reference evidence="2" key="1">
    <citation type="submission" date="2021-04" db="EMBL/GenBank/DDBJ databases">
        <title>Genomics, taxonomy and metabolism of representatives of sulfur bacteria of the genus Thiothrix: Thiothrix fructosivorans QT, Thiothrix unzii A1T and three new species, Thiothrix subterranea sp. nov., Thiothrix litoralis sp. nov. and 'Candidatus Thiothrix anitrata' sp. nov.</title>
        <authorList>
            <person name="Ravin N.V."/>
            <person name="Smolyakov D."/>
            <person name="Rudenko T.S."/>
            <person name="Mardanov A.V."/>
            <person name="Beletsky A.V."/>
            <person name="Markov N.D."/>
            <person name="Fomenkov A.I."/>
            <person name="Roberts R.J."/>
            <person name="Karnachuk O.V."/>
            <person name="Novikov A."/>
            <person name="Grabovich M.Y."/>
        </authorList>
    </citation>
    <scope>NUCLEOTIDE SEQUENCE</scope>
    <source>
        <strain evidence="2">A1</strain>
    </source>
</reference>
<dbReference type="RefSeq" id="WP_210218605.1">
    <property type="nucleotide sequence ID" value="NZ_CP072793.1"/>
</dbReference>
<dbReference type="Proteomes" id="UP000672009">
    <property type="component" value="Chromosome"/>
</dbReference>
<evidence type="ECO:0000313" key="3">
    <source>
        <dbReference type="Proteomes" id="UP000672009"/>
    </source>
</evidence>
<keyword evidence="2" id="KW-0675">Receptor</keyword>